<dbReference type="Gene3D" id="1.10.3360.10">
    <property type="entry name" value="VPA0735-like domain"/>
    <property type="match status" value="1"/>
</dbReference>
<dbReference type="RefSeq" id="WP_301215578.1">
    <property type="nucleotide sequence ID" value="NZ_JAROCB010000001.1"/>
</dbReference>
<reference evidence="3" key="1">
    <citation type="submission" date="2023-03" db="EMBL/GenBank/DDBJ databases">
        <title>MT1 and MT2 Draft Genomes of Novel Species.</title>
        <authorList>
            <person name="Venkateswaran K."/>
        </authorList>
    </citation>
    <scope>NUCLEOTIDE SEQUENCE</scope>
    <source>
        <strain evidence="3">F6_8S_P_1A</strain>
    </source>
</reference>
<feature type="domain" description="DUF1214" evidence="1">
    <location>
        <begin position="387"/>
        <end position="497"/>
    </location>
</feature>
<dbReference type="SUPFAM" id="SSF160935">
    <property type="entry name" value="VPA0735-like"/>
    <property type="match status" value="1"/>
</dbReference>
<dbReference type="Gene3D" id="2.60.40.1610">
    <property type="entry name" value="Domain of unknown function DUF1254"/>
    <property type="match status" value="1"/>
</dbReference>
<evidence type="ECO:0000259" key="2">
    <source>
        <dbReference type="Pfam" id="PF06863"/>
    </source>
</evidence>
<dbReference type="EMBL" id="JAROCB010000001">
    <property type="protein sequence ID" value="MDN4595965.1"/>
    <property type="molecule type" value="Genomic_DNA"/>
</dbReference>
<dbReference type="PANTHER" id="PTHR36509">
    <property type="entry name" value="BLL3101 PROTEIN"/>
    <property type="match status" value="1"/>
</dbReference>
<dbReference type="InterPro" id="IPR037049">
    <property type="entry name" value="DUF1214_C_sf"/>
</dbReference>
<dbReference type="Pfam" id="PF06863">
    <property type="entry name" value="DUF1254"/>
    <property type="match status" value="1"/>
</dbReference>
<organism evidence="3 4">
    <name type="scientific">Leifsonia virtsii</name>
    <dbReference type="NCBI Taxonomy" id="3035915"/>
    <lineage>
        <taxon>Bacteria</taxon>
        <taxon>Bacillati</taxon>
        <taxon>Actinomycetota</taxon>
        <taxon>Actinomycetes</taxon>
        <taxon>Micrococcales</taxon>
        <taxon>Microbacteriaceae</taxon>
        <taxon>Leifsonia</taxon>
    </lineage>
</organism>
<dbReference type="InterPro" id="IPR037050">
    <property type="entry name" value="DUF1254_sf"/>
</dbReference>
<comment type="caution">
    <text evidence="3">The sequence shown here is derived from an EMBL/GenBank/DDBJ whole genome shotgun (WGS) entry which is preliminary data.</text>
</comment>
<keyword evidence="4" id="KW-1185">Reference proteome</keyword>
<sequence>MTIQTDTVHTPAVVATERGPLEFPLGAPTAEAAARAYDILDRENAYRAYLNGYPAVSEWMLRKGLVEAGIHDGDVLITRRLLDSRSLFLTANADTVYFMTYLDLTDGPVMMRTPEDVLTVVDDMWWRWVTDVGIPGPDRGAGGLYLFVGPDYDGPLPEGGCFVRRSRTHRVSVLGRAFLEDDDPAPAVERITSTLAFGRWQPGGFGFSIGAFLEGEGPLGALQPLASPRFVEGSGLVVDTIPPSDASYFDLLNEAVQAEPASALDPELAGPIAAIGIVHGSAFAPDDRMRELLAEAVARADAVTRAVAFRPRESEGFEYYPGTGLHWSNPLFAGGYSFQVPPPRIGPDGLVPFPDHGAKLTTARSSFLYLATGITPAMCMNLPDVGSQYILATVDAAGDALDGGAHYTLSLPAGIPAEKFWSITLYDNRTRSMLVSDQLYPRAGSQAYPTPAAVPGPDGTTVLHLSPERPDGVEPGNWVQTVPGEGFFAILRFYSPARAFFDRSWEPSDITRV</sequence>
<evidence type="ECO:0000313" key="4">
    <source>
        <dbReference type="Proteomes" id="UP001174210"/>
    </source>
</evidence>
<dbReference type="InterPro" id="IPR010679">
    <property type="entry name" value="DUF1254"/>
</dbReference>
<name>A0ABT8IT37_9MICO</name>
<evidence type="ECO:0000313" key="3">
    <source>
        <dbReference type="EMBL" id="MDN4595965.1"/>
    </source>
</evidence>
<accession>A0ABT8IT37</accession>
<dbReference type="Gene3D" id="2.60.120.600">
    <property type="entry name" value="Domain of unknown function DUF1214, C-terminal domain"/>
    <property type="match status" value="1"/>
</dbReference>
<proteinExistence type="predicted"/>
<dbReference type="Pfam" id="PF06742">
    <property type="entry name" value="DUF1214"/>
    <property type="match status" value="1"/>
</dbReference>
<dbReference type="InterPro" id="IPR010621">
    <property type="entry name" value="DUF1214"/>
</dbReference>
<evidence type="ECO:0000259" key="1">
    <source>
        <dbReference type="Pfam" id="PF06742"/>
    </source>
</evidence>
<dbReference type="Proteomes" id="UP001174210">
    <property type="component" value="Unassembled WGS sequence"/>
</dbReference>
<dbReference type="PANTHER" id="PTHR36509:SF3">
    <property type="entry name" value="SIGNAL PEPTIDE PROTEIN"/>
    <property type="match status" value="1"/>
</dbReference>
<feature type="domain" description="DUF1254" evidence="2">
    <location>
        <begin position="78"/>
        <end position="195"/>
    </location>
</feature>
<gene>
    <name evidence="3" type="ORF">P5G59_02325</name>
</gene>
<protein>
    <submittedName>
        <fullName evidence="3">DUF1214 domain-containing protein</fullName>
    </submittedName>
</protein>